<dbReference type="Gene3D" id="3.40.30.10">
    <property type="entry name" value="Glutaredoxin"/>
    <property type="match status" value="1"/>
</dbReference>
<dbReference type="InterPro" id="IPR036249">
    <property type="entry name" value="Thioredoxin-like_sf"/>
</dbReference>
<accession>S9U2X1</accession>
<comment type="caution">
    <text evidence="1">The sequence shown here is derived from an EMBL/GenBank/DDBJ whole genome shotgun (WGS) entry which is preliminary data.</text>
</comment>
<evidence type="ECO:0000313" key="1">
    <source>
        <dbReference type="EMBL" id="EPY25127.1"/>
    </source>
</evidence>
<proteinExistence type="predicted"/>
<dbReference type="SUPFAM" id="SSF52833">
    <property type="entry name" value="Thioredoxin-like"/>
    <property type="match status" value="1"/>
</dbReference>
<dbReference type="AlphaFoldDB" id="S9U2X1"/>
<dbReference type="Proteomes" id="UP000015354">
    <property type="component" value="Unassembled WGS sequence"/>
</dbReference>
<gene>
    <name evidence="1" type="ORF">STCU_06829</name>
</gene>
<dbReference type="OrthoDB" id="423313at2759"/>
<keyword evidence="2" id="KW-1185">Reference proteome</keyword>
<protein>
    <recommendedName>
        <fullName evidence="3">Glutaredoxin domain-containing protein</fullName>
    </recommendedName>
</protein>
<evidence type="ECO:0008006" key="3">
    <source>
        <dbReference type="Google" id="ProtNLM"/>
    </source>
</evidence>
<dbReference type="EMBL" id="ATMH01006829">
    <property type="protein sequence ID" value="EPY25127.1"/>
    <property type="molecule type" value="Genomic_DNA"/>
</dbReference>
<organism evidence="1 2">
    <name type="scientific">Strigomonas culicis</name>
    <dbReference type="NCBI Taxonomy" id="28005"/>
    <lineage>
        <taxon>Eukaryota</taxon>
        <taxon>Discoba</taxon>
        <taxon>Euglenozoa</taxon>
        <taxon>Kinetoplastea</taxon>
        <taxon>Metakinetoplastina</taxon>
        <taxon>Trypanosomatida</taxon>
        <taxon>Trypanosomatidae</taxon>
        <taxon>Strigomonadinae</taxon>
        <taxon>Strigomonas</taxon>
    </lineage>
</organism>
<name>S9U2X1_9TRYP</name>
<reference evidence="1 2" key="1">
    <citation type="journal article" date="2013" name="PLoS ONE">
        <title>Predicting the Proteins of Angomonas deanei, Strigomonas culicis and Their Respective Endosymbionts Reveals New Aspects of the Trypanosomatidae Family.</title>
        <authorList>
            <person name="Motta M.C."/>
            <person name="Martins A.C."/>
            <person name="de Souza S.S."/>
            <person name="Catta-Preta C.M."/>
            <person name="Silva R."/>
            <person name="Klein C.C."/>
            <person name="de Almeida L.G."/>
            <person name="de Lima Cunha O."/>
            <person name="Ciapina L.P."/>
            <person name="Brocchi M."/>
            <person name="Colabardini A.C."/>
            <person name="de Araujo Lima B."/>
            <person name="Machado C.R."/>
            <person name="de Almeida Soares C.M."/>
            <person name="Probst C.M."/>
            <person name="de Menezes C.B."/>
            <person name="Thompson C.E."/>
            <person name="Bartholomeu D.C."/>
            <person name="Gradia D.F."/>
            <person name="Pavoni D.P."/>
            <person name="Grisard E.C."/>
            <person name="Fantinatti-Garboggini F."/>
            <person name="Marchini F.K."/>
            <person name="Rodrigues-Luiz G.F."/>
            <person name="Wagner G."/>
            <person name="Goldman G.H."/>
            <person name="Fietto J.L."/>
            <person name="Elias M.C."/>
            <person name="Goldman M.H."/>
            <person name="Sagot M.F."/>
            <person name="Pereira M."/>
            <person name="Stoco P.H."/>
            <person name="de Mendonca-Neto R.P."/>
            <person name="Teixeira S.M."/>
            <person name="Maciel T.E."/>
            <person name="de Oliveira Mendes T.A."/>
            <person name="Urmenyi T.P."/>
            <person name="de Souza W."/>
            <person name="Schenkman S."/>
            <person name="de Vasconcelos A.T."/>
        </authorList>
    </citation>
    <scope>NUCLEOTIDE SEQUENCE [LARGE SCALE GENOMIC DNA]</scope>
</reference>
<sequence>MRHYVAWYCTRLKVVELDHHVHAAALREQVAAAAGTADLPVLFVNKKFVGTIHDVKALEEKRLLKDIVQFGFQWKTGSGADGVPQQLNQLPSAHGDTELFRGRYRGAPVARPVVRLPSLHPFHRVDDE</sequence>
<evidence type="ECO:0000313" key="2">
    <source>
        <dbReference type="Proteomes" id="UP000015354"/>
    </source>
</evidence>